<dbReference type="AlphaFoldDB" id="A0AAD9KHP2"/>
<comment type="caution">
    <text evidence="2">The sequence shown here is derived from an EMBL/GenBank/DDBJ whole genome shotgun (WGS) entry which is preliminary data.</text>
</comment>
<accession>A0AAD9KHP2</accession>
<feature type="region of interest" description="Disordered" evidence="1">
    <location>
        <begin position="59"/>
        <end position="84"/>
    </location>
</feature>
<evidence type="ECO:0000256" key="1">
    <source>
        <dbReference type="SAM" id="MobiDB-lite"/>
    </source>
</evidence>
<proteinExistence type="predicted"/>
<evidence type="ECO:0000313" key="3">
    <source>
        <dbReference type="Proteomes" id="UP001209878"/>
    </source>
</evidence>
<sequence length="126" mass="14545">MWFHKTGSILTRGKALQRRYDQLCEEHRLTQMTLKDTTTSEADRSKRLDLLSLDDEIGSRFPGMEGNKTGRQQDDLGMDSCDENVSKELSIEEGERSEDAGGQRRLKLVAGRKRTRYSEVCRELQY</sequence>
<protein>
    <submittedName>
        <fullName evidence="2">Uncharacterized protein</fullName>
    </submittedName>
</protein>
<gene>
    <name evidence="2" type="ORF">NP493_1066g00002</name>
</gene>
<organism evidence="2 3">
    <name type="scientific">Ridgeia piscesae</name>
    <name type="common">Tubeworm</name>
    <dbReference type="NCBI Taxonomy" id="27915"/>
    <lineage>
        <taxon>Eukaryota</taxon>
        <taxon>Metazoa</taxon>
        <taxon>Spiralia</taxon>
        <taxon>Lophotrochozoa</taxon>
        <taxon>Annelida</taxon>
        <taxon>Polychaeta</taxon>
        <taxon>Sedentaria</taxon>
        <taxon>Canalipalpata</taxon>
        <taxon>Sabellida</taxon>
        <taxon>Siboglinidae</taxon>
        <taxon>Ridgeia</taxon>
    </lineage>
</organism>
<dbReference type="EMBL" id="JAODUO010001075">
    <property type="protein sequence ID" value="KAK2171347.1"/>
    <property type="molecule type" value="Genomic_DNA"/>
</dbReference>
<evidence type="ECO:0000313" key="2">
    <source>
        <dbReference type="EMBL" id="KAK2171347.1"/>
    </source>
</evidence>
<name>A0AAD9KHP2_RIDPI</name>
<reference evidence="2" key="1">
    <citation type="journal article" date="2023" name="Mol. Biol. Evol.">
        <title>Third-Generation Sequencing Reveals the Adaptive Role of the Epigenome in Three Deep-Sea Polychaetes.</title>
        <authorList>
            <person name="Perez M."/>
            <person name="Aroh O."/>
            <person name="Sun Y."/>
            <person name="Lan Y."/>
            <person name="Juniper S.K."/>
            <person name="Young C.R."/>
            <person name="Angers B."/>
            <person name="Qian P.Y."/>
        </authorList>
    </citation>
    <scope>NUCLEOTIDE SEQUENCE</scope>
    <source>
        <strain evidence="2">R07B-5</strain>
    </source>
</reference>
<keyword evidence="3" id="KW-1185">Reference proteome</keyword>
<dbReference type="Proteomes" id="UP001209878">
    <property type="component" value="Unassembled WGS sequence"/>
</dbReference>